<protein>
    <recommendedName>
        <fullName evidence="3">KOW domain-containing protein</fullName>
    </recommendedName>
</protein>
<dbReference type="Proteomes" id="UP000245783">
    <property type="component" value="Unassembled WGS sequence"/>
</dbReference>
<reference evidence="1 2" key="1">
    <citation type="journal article" date="2018" name="Mol. Biol. Evol.">
        <title>Broad Genomic Sampling Reveals a Smut Pathogenic Ancestry of the Fungal Clade Ustilaginomycotina.</title>
        <authorList>
            <person name="Kijpornyongpan T."/>
            <person name="Mondo S.J."/>
            <person name="Barry K."/>
            <person name="Sandor L."/>
            <person name="Lee J."/>
            <person name="Lipzen A."/>
            <person name="Pangilinan J."/>
            <person name="LaButti K."/>
            <person name="Hainaut M."/>
            <person name="Henrissat B."/>
            <person name="Grigoriev I.V."/>
            <person name="Spatafora J.W."/>
            <person name="Aime M.C."/>
        </authorList>
    </citation>
    <scope>NUCLEOTIDE SEQUENCE [LARGE SCALE GENOMIC DNA]</scope>
    <source>
        <strain evidence="1 2">MCA 4658</strain>
    </source>
</reference>
<evidence type="ECO:0000313" key="2">
    <source>
        <dbReference type="Proteomes" id="UP000245783"/>
    </source>
</evidence>
<name>A0A316VPD2_9BASI</name>
<dbReference type="STRING" id="1522189.A0A316VPD2"/>
<proteinExistence type="predicted"/>
<dbReference type="RefSeq" id="XP_025366542.1">
    <property type="nucleotide sequence ID" value="XM_025514860.1"/>
</dbReference>
<evidence type="ECO:0000313" key="1">
    <source>
        <dbReference type="EMBL" id="PWN39382.1"/>
    </source>
</evidence>
<evidence type="ECO:0008006" key="3">
    <source>
        <dbReference type="Google" id="ProtNLM"/>
    </source>
</evidence>
<dbReference type="EMBL" id="KZ819471">
    <property type="protein sequence ID" value="PWN39382.1"/>
    <property type="molecule type" value="Genomic_DNA"/>
</dbReference>
<dbReference type="OrthoDB" id="359154at2759"/>
<sequence length="446" mass="50413">MAVPRLTAKELDQRFKRGTKTAIVALRNLDHMLPGQKGWKGKFADRMLPARARGNNNYVQPKDRIKLWNIVPGDVVRYRTGVKLAKEGSAELWKGQATVKQIDRTRNLAWLANVDNPGDNPATSEKRIVPRQMGEDGQVVWSNNTFQINRPVHISNLQLVLPQEMDLPAGCGITMDELKEGRVATRISGTGAKWNKKLHQFTWKRFATVKAKDGTNVKLQVPWPPNKNAPRIILQDLTTASDAVKSESWIPWYPTNPIHISRHTWRTSPQSEAMLRAQKAIRETQPRILRKPGYAPYLPIRQGPPPVAQAPTPAEAVTLRQAAQRKWASEHPDMSEGRSFASSDYHSVAPLDGPVANGAQWRWIPDKTPFQAGERNENGIRIGIAGKDEIDAWPIELLMERELSPPRSLAKRMKQFNISKLTKQAELKKQQDIMNKNLEALRNIEL</sequence>
<dbReference type="InParanoid" id="A0A316VPD2"/>
<dbReference type="AlphaFoldDB" id="A0A316VPD2"/>
<dbReference type="GeneID" id="37036730"/>
<gene>
    <name evidence="1" type="ORF">IE81DRAFT_326600</name>
</gene>
<keyword evidence="2" id="KW-1185">Reference proteome</keyword>
<organism evidence="1 2">
    <name type="scientific">Ceraceosorus guamensis</name>
    <dbReference type="NCBI Taxonomy" id="1522189"/>
    <lineage>
        <taxon>Eukaryota</taxon>
        <taxon>Fungi</taxon>
        <taxon>Dikarya</taxon>
        <taxon>Basidiomycota</taxon>
        <taxon>Ustilaginomycotina</taxon>
        <taxon>Exobasidiomycetes</taxon>
        <taxon>Ceraceosorales</taxon>
        <taxon>Ceraceosoraceae</taxon>
        <taxon>Ceraceosorus</taxon>
    </lineage>
</organism>
<accession>A0A316VPD2</accession>